<dbReference type="GeneID" id="302711544"/>
<accession>A0ABX9PP95</accession>
<reference evidence="1 2" key="1">
    <citation type="submission" date="2017-08" db="EMBL/GenBank/DDBJ databases">
        <title>Comparative genomics of bacteria isolated from necrotic lesions of AOD affected trees.</title>
        <authorList>
            <person name="Doonan J."/>
            <person name="Denman S."/>
            <person name="Mcdonald J.E."/>
        </authorList>
    </citation>
    <scope>NUCLEOTIDE SEQUENCE [LARGE SCALE GENOMIC DNA]</scope>
    <source>
        <strain evidence="1 2">CIP 105588</strain>
    </source>
</reference>
<sequence length="85" mass="9904">MIVHSFYVIIAFPQAARHVQLMPQSESLFTEHKNHQGQELSGSVRITLQPLFENQEILRRLLKHLRDYPHLNIEWLPTGCPGVFT</sequence>
<protein>
    <submittedName>
        <fullName evidence="1">Uncharacterized protein</fullName>
    </submittedName>
</protein>
<evidence type="ECO:0000313" key="2">
    <source>
        <dbReference type="Proteomes" id="UP000284853"/>
    </source>
</evidence>
<name>A0ABX9PP95_9GAMM</name>
<comment type="caution">
    <text evidence="1">The sequence shown here is derived from an EMBL/GenBank/DDBJ whole genome shotgun (WGS) entry which is preliminary data.</text>
</comment>
<evidence type="ECO:0000313" key="1">
    <source>
        <dbReference type="EMBL" id="RKF66149.1"/>
    </source>
</evidence>
<dbReference type="EMBL" id="NSDJ01000002">
    <property type="protein sequence ID" value="RKF66149.1"/>
    <property type="molecule type" value="Genomic_DNA"/>
</dbReference>
<dbReference type="Proteomes" id="UP000284853">
    <property type="component" value="Unassembled WGS sequence"/>
</dbReference>
<organism evidence="1 2">
    <name type="scientific">Rahnella variigena</name>
    <dbReference type="NCBI Taxonomy" id="574964"/>
    <lineage>
        <taxon>Bacteria</taxon>
        <taxon>Pseudomonadati</taxon>
        <taxon>Pseudomonadota</taxon>
        <taxon>Gammaproteobacteria</taxon>
        <taxon>Enterobacterales</taxon>
        <taxon>Yersiniaceae</taxon>
        <taxon>Rahnella</taxon>
    </lineage>
</organism>
<proteinExistence type="predicted"/>
<keyword evidence="2" id="KW-1185">Reference proteome</keyword>
<gene>
    <name evidence="1" type="ORF">CKQ54_22325</name>
</gene>
<dbReference type="RefSeq" id="WP_120162956.1">
    <property type="nucleotide sequence ID" value="NZ_NSDJ01000002.1"/>
</dbReference>